<keyword evidence="9 11" id="KW-0131">Cell cycle</keyword>
<dbReference type="InterPro" id="IPR027304">
    <property type="entry name" value="Trigger_fact/SurA_dom_sf"/>
</dbReference>
<dbReference type="GO" id="GO:0043335">
    <property type="term" value="P:protein unfolding"/>
    <property type="evidence" value="ECO:0007669"/>
    <property type="project" value="TreeGrafter"/>
</dbReference>
<keyword evidence="7 11" id="KW-0143">Chaperone</keyword>
<gene>
    <name evidence="11 15" type="primary">tig</name>
    <name evidence="15" type="ORF">QB898_02970</name>
</gene>
<evidence type="ECO:0000313" key="15">
    <source>
        <dbReference type="EMBL" id="MDG9698690.1"/>
    </source>
</evidence>
<dbReference type="NCBIfam" id="TIGR00115">
    <property type="entry name" value="tig"/>
    <property type="match status" value="1"/>
</dbReference>
<sequence>MAANIETLEKLERKMTLTLPADSIRSEVEARLRKLARTVRMDGFRPGKVPLNIVAQRYGYSVQYEVVNDKVGEAFFKEAADAKLRVAGQPTITEKSDAPEGQLVFDAVFEVFPEINLGDLSAVEVEKLSAEVSEDAIDRTIDILRKQRCTFAQRAKGSPAEEGDRVTIDFSGKLDGEPFEGGKADDFVFILGEGQMLKEFEDAVRGMKTGESKTFPLSFPENYHGKEVAGKTADFLVTLKNIEAAHLPELNEAFIKSLGVADPTIEGLRADVRKNLEREVKFRVAARNKQAALDAVTAKTEFDVPKASVQAEVARMSENARADLKARGIKDADKVDLPEDLFRSNAERRVRLGLVLAELVNAHKLQATPEQIKTQVKELAASYERPAEVERWYFQDANRLSNVEAMVLEANVADYVFSHAKVTEKTLSFDELMSAAAAPAAA</sequence>
<comment type="similarity">
    <text evidence="2 11 13">Belongs to the FKBP-type PPIase family. Tig subfamily.</text>
</comment>
<dbReference type="PIRSF" id="PIRSF003095">
    <property type="entry name" value="Trigger_factor"/>
    <property type="match status" value="1"/>
</dbReference>
<evidence type="ECO:0000256" key="13">
    <source>
        <dbReference type="RuleBase" id="RU003914"/>
    </source>
</evidence>
<comment type="domain">
    <text evidence="11">Consists of 3 domains; the N-terminus binds the ribosome, the middle domain has PPIase activity, while the C-terminus has intrinsic chaperone activity on its own.</text>
</comment>
<keyword evidence="8 11" id="KW-0413">Isomerase</keyword>
<evidence type="ECO:0000259" key="14">
    <source>
        <dbReference type="PROSITE" id="PS50059"/>
    </source>
</evidence>
<evidence type="ECO:0000256" key="2">
    <source>
        <dbReference type="ARBA" id="ARBA00005464"/>
    </source>
</evidence>
<dbReference type="Gene3D" id="1.10.3120.10">
    <property type="entry name" value="Trigger factor, C-terminal domain"/>
    <property type="match status" value="1"/>
</dbReference>
<dbReference type="GO" id="GO:0051301">
    <property type="term" value="P:cell division"/>
    <property type="evidence" value="ECO:0007669"/>
    <property type="project" value="UniProtKB-KW"/>
</dbReference>
<dbReference type="InterPro" id="IPR036611">
    <property type="entry name" value="Trigger_fac_ribosome-bd_sf"/>
</dbReference>
<proteinExistence type="inferred from homology"/>
<name>A0AAW6RGK6_9BURK</name>
<dbReference type="SUPFAM" id="SSF102735">
    <property type="entry name" value="Trigger factor ribosome-binding domain"/>
    <property type="match status" value="1"/>
</dbReference>
<evidence type="ECO:0000256" key="9">
    <source>
        <dbReference type="ARBA" id="ARBA00023306"/>
    </source>
</evidence>
<evidence type="ECO:0000256" key="8">
    <source>
        <dbReference type="ARBA" id="ARBA00023235"/>
    </source>
</evidence>
<dbReference type="InterPro" id="IPR008881">
    <property type="entry name" value="Trigger_fac_ribosome-bd_bac"/>
</dbReference>
<comment type="function">
    <text evidence="11">Involved in protein export. Acts as a chaperone by maintaining the newly synthesized protein in an open conformation. Functions as a peptidyl-prolyl cis-trans isomerase.</text>
</comment>
<dbReference type="InterPro" id="IPR005215">
    <property type="entry name" value="Trig_fac"/>
</dbReference>
<dbReference type="GO" id="GO:0043022">
    <property type="term" value="F:ribosome binding"/>
    <property type="evidence" value="ECO:0007669"/>
    <property type="project" value="TreeGrafter"/>
</dbReference>
<dbReference type="EMBL" id="JARVII010000003">
    <property type="protein sequence ID" value="MDG9698690.1"/>
    <property type="molecule type" value="Genomic_DNA"/>
</dbReference>
<dbReference type="SUPFAM" id="SSF109998">
    <property type="entry name" value="Triger factor/SurA peptide-binding domain-like"/>
    <property type="match status" value="1"/>
</dbReference>
<dbReference type="EC" id="5.2.1.8" evidence="3 11"/>
<evidence type="ECO:0000256" key="3">
    <source>
        <dbReference type="ARBA" id="ARBA00013194"/>
    </source>
</evidence>
<dbReference type="Proteomes" id="UP001237156">
    <property type="component" value="Unassembled WGS sequence"/>
</dbReference>
<dbReference type="PANTHER" id="PTHR30560:SF3">
    <property type="entry name" value="TRIGGER FACTOR-LIKE PROTEIN TIG, CHLOROPLASTIC"/>
    <property type="match status" value="1"/>
</dbReference>
<evidence type="ECO:0000256" key="7">
    <source>
        <dbReference type="ARBA" id="ARBA00023186"/>
    </source>
</evidence>
<dbReference type="Pfam" id="PF05697">
    <property type="entry name" value="Trigger_N"/>
    <property type="match status" value="1"/>
</dbReference>
<dbReference type="GO" id="GO:0044183">
    <property type="term" value="F:protein folding chaperone"/>
    <property type="evidence" value="ECO:0007669"/>
    <property type="project" value="TreeGrafter"/>
</dbReference>
<dbReference type="AlphaFoldDB" id="A0AAW6RGK6"/>
<evidence type="ECO:0000256" key="1">
    <source>
        <dbReference type="ARBA" id="ARBA00000971"/>
    </source>
</evidence>
<keyword evidence="11" id="KW-0963">Cytoplasm</keyword>
<comment type="catalytic activity">
    <reaction evidence="1 11 12">
        <text>[protein]-peptidylproline (omega=180) = [protein]-peptidylproline (omega=0)</text>
        <dbReference type="Rhea" id="RHEA:16237"/>
        <dbReference type="Rhea" id="RHEA-COMP:10747"/>
        <dbReference type="Rhea" id="RHEA-COMP:10748"/>
        <dbReference type="ChEBI" id="CHEBI:83833"/>
        <dbReference type="ChEBI" id="CHEBI:83834"/>
        <dbReference type="EC" id="5.2.1.8"/>
    </reaction>
</comment>
<dbReference type="GO" id="GO:0005737">
    <property type="term" value="C:cytoplasm"/>
    <property type="evidence" value="ECO:0007669"/>
    <property type="project" value="UniProtKB-SubCell"/>
</dbReference>
<evidence type="ECO:0000256" key="11">
    <source>
        <dbReference type="HAMAP-Rule" id="MF_00303"/>
    </source>
</evidence>
<evidence type="ECO:0000256" key="4">
    <source>
        <dbReference type="ARBA" id="ARBA00016902"/>
    </source>
</evidence>
<reference evidence="15 16" key="1">
    <citation type="submission" date="2023-04" db="EMBL/GenBank/DDBJ databases">
        <title>Ottowia paracancer sp. nov., isolated from human stomach.</title>
        <authorList>
            <person name="Song Y."/>
        </authorList>
    </citation>
    <scope>NUCLEOTIDE SEQUENCE [LARGE SCALE GENOMIC DNA]</scope>
    <source>
        <strain evidence="15 16">10c7w1</strain>
    </source>
</reference>
<evidence type="ECO:0000256" key="6">
    <source>
        <dbReference type="ARBA" id="ARBA00023110"/>
    </source>
</evidence>
<keyword evidence="5 11" id="KW-0132">Cell division</keyword>
<dbReference type="InterPro" id="IPR001179">
    <property type="entry name" value="PPIase_FKBP_dom"/>
</dbReference>
<dbReference type="Gene3D" id="3.30.70.1050">
    <property type="entry name" value="Trigger factor ribosome-binding domain"/>
    <property type="match status" value="1"/>
</dbReference>
<evidence type="ECO:0000256" key="10">
    <source>
        <dbReference type="ARBA" id="ARBA00029986"/>
    </source>
</evidence>
<comment type="caution">
    <text evidence="15">The sequence shown here is derived from an EMBL/GenBank/DDBJ whole genome shotgun (WGS) entry which is preliminary data.</text>
</comment>
<dbReference type="Pfam" id="PF00254">
    <property type="entry name" value="FKBP_C"/>
    <property type="match status" value="1"/>
</dbReference>
<dbReference type="InterPro" id="IPR037041">
    <property type="entry name" value="Trigger_fac_C_sf"/>
</dbReference>
<dbReference type="FunFam" id="3.10.50.40:FF:000001">
    <property type="entry name" value="Trigger factor"/>
    <property type="match status" value="1"/>
</dbReference>
<evidence type="ECO:0000313" key="16">
    <source>
        <dbReference type="Proteomes" id="UP001237156"/>
    </source>
</evidence>
<comment type="subcellular location">
    <subcellularLocation>
        <location evidence="11">Cytoplasm</location>
    </subcellularLocation>
    <text evidence="11">About half TF is bound to the ribosome near the polypeptide exit tunnel while the other half is free in the cytoplasm.</text>
</comment>
<keyword evidence="16" id="KW-1185">Reference proteome</keyword>
<dbReference type="Pfam" id="PF05698">
    <property type="entry name" value="Trigger_C"/>
    <property type="match status" value="1"/>
</dbReference>
<dbReference type="PROSITE" id="PS50059">
    <property type="entry name" value="FKBP_PPIASE"/>
    <property type="match status" value="1"/>
</dbReference>
<dbReference type="GO" id="GO:0003755">
    <property type="term" value="F:peptidyl-prolyl cis-trans isomerase activity"/>
    <property type="evidence" value="ECO:0007669"/>
    <property type="project" value="UniProtKB-UniRule"/>
</dbReference>
<dbReference type="PANTHER" id="PTHR30560">
    <property type="entry name" value="TRIGGER FACTOR CHAPERONE AND PEPTIDYL-PROLYL CIS/TRANS ISOMERASE"/>
    <property type="match status" value="1"/>
</dbReference>
<dbReference type="InterPro" id="IPR046357">
    <property type="entry name" value="PPIase_dom_sf"/>
</dbReference>
<evidence type="ECO:0000256" key="12">
    <source>
        <dbReference type="PROSITE-ProRule" id="PRU00277"/>
    </source>
</evidence>
<dbReference type="GO" id="GO:0015031">
    <property type="term" value="P:protein transport"/>
    <property type="evidence" value="ECO:0007669"/>
    <property type="project" value="UniProtKB-UniRule"/>
</dbReference>
<organism evidence="15 16">
    <name type="scientific">Ottowia cancrivicina</name>
    <dbReference type="NCBI Taxonomy" id="3040346"/>
    <lineage>
        <taxon>Bacteria</taxon>
        <taxon>Pseudomonadati</taxon>
        <taxon>Pseudomonadota</taxon>
        <taxon>Betaproteobacteria</taxon>
        <taxon>Burkholderiales</taxon>
        <taxon>Comamonadaceae</taxon>
        <taxon>Ottowia</taxon>
    </lineage>
</organism>
<protein>
    <recommendedName>
        <fullName evidence="4 11">Trigger factor</fullName>
        <shortName evidence="11">TF</shortName>
        <ecNumber evidence="3 11">5.2.1.8</ecNumber>
    </recommendedName>
    <alternativeName>
        <fullName evidence="10 11">PPIase</fullName>
    </alternativeName>
</protein>
<dbReference type="HAMAP" id="MF_00303">
    <property type="entry name" value="Trigger_factor_Tig"/>
    <property type="match status" value="1"/>
</dbReference>
<dbReference type="Gene3D" id="3.10.50.40">
    <property type="match status" value="1"/>
</dbReference>
<dbReference type="RefSeq" id="WP_279523718.1">
    <property type="nucleotide sequence ID" value="NZ_JARVII010000003.1"/>
</dbReference>
<evidence type="ECO:0000256" key="5">
    <source>
        <dbReference type="ARBA" id="ARBA00022618"/>
    </source>
</evidence>
<feature type="domain" description="PPIase FKBP-type" evidence="14">
    <location>
        <begin position="163"/>
        <end position="248"/>
    </location>
</feature>
<dbReference type="GO" id="GO:0051083">
    <property type="term" value="P:'de novo' cotranslational protein folding"/>
    <property type="evidence" value="ECO:0007669"/>
    <property type="project" value="TreeGrafter"/>
</dbReference>
<dbReference type="SUPFAM" id="SSF54534">
    <property type="entry name" value="FKBP-like"/>
    <property type="match status" value="1"/>
</dbReference>
<accession>A0AAW6RGK6</accession>
<dbReference type="InterPro" id="IPR008880">
    <property type="entry name" value="Trigger_fac_C"/>
</dbReference>
<keyword evidence="6 11" id="KW-0697">Rotamase</keyword>